<gene>
    <name evidence="11" type="ORF">GCM10017083_40400</name>
</gene>
<dbReference type="EMBL" id="BMZS01000010">
    <property type="protein sequence ID" value="GHD58052.1"/>
    <property type="molecule type" value="Genomic_DNA"/>
</dbReference>
<proteinExistence type="inferred from homology"/>
<dbReference type="Gene3D" id="1.10.287.950">
    <property type="entry name" value="Methyl-accepting chemotaxis protein"/>
    <property type="match status" value="1"/>
</dbReference>
<feature type="domain" description="Methyl-accepting transducer" evidence="8">
    <location>
        <begin position="427"/>
        <end position="656"/>
    </location>
</feature>
<dbReference type="PROSITE" id="PS50192">
    <property type="entry name" value="T_SNARE"/>
    <property type="match status" value="1"/>
</dbReference>
<dbReference type="PROSITE" id="PS50885">
    <property type="entry name" value="HAMP"/>
    <property type="match status" value="1"/>
</dbReference>
<dbReference type="InterPro" id="IPR003660">
    <property type="entry name" value="HAMP_dom"/>
</dbReference>
<dbReference type="Proteomes" id="UP000630353">
    <property type="component" value="Unassembled WGS sequence"/>
</dbReference>
<dbReference type="GO" id="GO:0005886">
    <property type="term" value="C:plasma membrane"/>
    <property type="evidence" value="ECO:0007669"/>
    <property type="project" value="UniProtKB-SubCell"/>
</dbReference>
<dbReference type="PANTHER" id="PTHR32089:SF112">
    <property type="entry name" value="LYSOZYME-LIKE PROTEIN-RELATED"/>
    <property type="match status" value="1"/>
</dbReference>
<sequence>MLSLGVVVLAGLESVRAWNGYRESTYVAEGNRTSDLLLTAAGNWAVERGLSNAALADWNPASKQVLAQIAERRATADAAYAQGMSEIRGAPAFRGRDDLIASVAAAYAKVGELRAKLDKDLGQMKVGRSADVTKDWVPVMTSLIMISQELRTAAQYLPHTIETRILLAQDVKHAVWTMSEYAGRERAIVGGLISGGTAMSPAATQRLTELRGRVEQAWTGVRIYLAKEVAAPEITAAAERVKEEFFGTFQEVRAQVYAAGQKGSDYPVDGAEWIAAATRAIDSLLELSRAASVASARLAESSEGDSVWSMGVNGTVLLAAALLTVLAFWIVLKRVVGPVNRLTGGMRALADGDLDVALPSGDGGDEIAAMARSVEVFRQNARAVQRLETEQKEAAERAEAEKRRTMNELADSFDASVKAVVGAVARAAEELQATAGSMSATAEQANSQAAAVAAAAGEASSNVQTVATASEELAASISEIGRQAGESRRIATSAVERAEATNRQVEGLVEAARRIGDVISLIQDIAEQTNLLALNATIEAARAGDAGKGFAVVASEVKSLATQVAGATSEISEQISGIQSATGEAAGSIRGIAETIAEINENVASIAAAVEQQNAATNEISRNVQEASTGTEEVSRNTHGLTEASRETGTAANQVLAASGGLAQDAQKLAREVEAFVARVRAS</sequence>
<feature type="region of interest" description="Disordered" evidence="7">
    <location>
        <begin position="624"/>
        <end position="648"/>
    </location>
</feature>
<evidence type="ECO:0000313" key="11">
    <source>
        <dbReference type="EMBL" id="GHD58052.1"/>
    </source>
</evidence>
<feature type="domain" description="HAMP" evidence="10">
    <location>
        <begin position="333"/>
        <end position="386"/>
    </location>
</feature>
<feature type="coiled-coil region" evidence="6">
    <location>
        <begin position="381"/>
        <end position="448"/>
    </location>
</feature>
<evidence type="ECO:0000256" key="1">
    <source>
        <dbReference type="ARBA" id="ARBA00004429"/>
    </source>
</evidence>
<evidence type="ECO:0000256" key="6">
    <source>
        <dbReference type="SAM" id="Coils"/>
    </source>
</evidence>
<dbReference type="SUPFAM" id="SSF58104">
    <property type="entry name" value="Methyl-accepting chemotaxis protein (MCP) signaling domain"/>
    <property type="match status" value="1"/>
</dbReference>
<dbReference type="InterPro" id="IPR000727">
    <property type="entry name" value="T_SNARE_dom"/>
</dbReference>
<keyword evidence="2" id="KW-1003">Cell membrane</keyword>
<dbReference type="Pfam" id="PF00015">
    <property type="entry name" value="MCPsignal"/>
    <property type="match status" value="1"/>
</dbReference>
<dbReference type="SMART" id="SM00304">
    <property type="entry name" value="HAMP"/>
    <property type="match status" value="1"/>
</dbReference>
<evidence type="ECO:0000313" key="12">
    <source>
        <dbReference type="Proteomes" id="UP000630353"/>
    </source>
</evidence>
<organism evidence="11 12">
    <name type="scientific">Thalassobaculum fulvum</name>
    <dbReference type="NCBI Taxonomy" id="1633335"/>
    <lineage>
        <taxon>Bacteria</taxon>
        <taxon>Pseudomonadati</taxon>
        <taxon>Pseudomonadota</taxon>
        <taxon>Alphaproteobacteria</taxon>
        <taxon>Rhodospirillales</taxon>
        <taxon>Thalassobaculaceae</taxon>
        <taxon>Thalassobaculum</taxon>
    </lineage>
</organism>
<dbReference type="SMART" id="SM00283">
    <property type="entry name" value="MA"/>
    <property type="match status" value="1"/>
</dbReference>
<dbReference type="PROSITE" id="PS50111">
    <property type="entry name" value="CHEMOTAXIS_TRANSDUC_2"/>
    <property type="match status" value="1"/>
</dbReference>
<protein>
    <submittedName>
        <fullName evidence="11">Methyl-accepting chemotaxis protein</fullName>
    </submittedName>
</protein>
<evidence type="ECO:0000256" key="2">
    <source>
        <dbReference type="ARBA" id="ARBA00022519"/>
    </source>
</evidence>
<dbReference type="Pfam" id="PF00672">
    <property type="entry name" value="HAMP"/>
    <property type="match status" value="1"/>
</dbReference>
<evidence type="ECO:0000259" key="8">
    <source>
        <dbReference type="PROSITE" id="PS50111"/>
    </source>
</evidence>
<comment type="subcellular location">
    <subcellularLocation>
        <location evidence="1">Cell inner membrane</location>
        <topology evidence="1">Multi-pass membrane protein</topology>
    </subcellularLocation>
</comment>
<keyword evidence="2" id="KW-0472">Membrane</keyword>
<reference evidence="11" key="2">
    <citation type="submission" date="2020-09" db="EMBL/GenBank/DDBJ databases">
        <authorList>
            <person name="Sun Q."/>
            <person name="Kim S."/>
        </authorList>
    </citation>
    <scope>NUCLEOTIDE SEQUENCE</scope>
    <source>
        <strain evidence="11">KCTC 42651</strain>
    </source>
</reference>
<evidence type="ECO:0000256" key="3">
    <source>
        <dbReference type="ARBA" id="ARBA00023224"/>
    </source>
</evidence>
<evidence type="ECO:0000256" key="5">
    <source>
        <dbReference type="PROSITE-ProRule" id="PRU00284"/>
    </source>
</evidence>
<feature type="domain" description="T-SNARE coiled-coil homology" evidence="9">
    <location>
        <begin position="579"/>
        <end position="641"/>
    </location>
</feature>
<comment type="caution">
    <text evidence="11">The sequence shown here is derived from an EMBL/GenBank/DDBJ whole genome shotgun (WGS) entry which is preliminary data.</text>
</comment>
<evidence type="ECO:0000256" key="7">
    <source>
        <dbReference type="SAM" id="MobiDB-lite"/>
    </source>
</evidence>
<dbReference type="PANTHER" id="PTHR32089">
    <property type="entry name" value="METHYL-ACCEPTING CHEMOTAXIS PROTEIN MCPB"/>
    <property type="match status" value="1"/>
</dbReference>
<keyword evidence="3 5" id="KW-0807">Transducer</keyword>
<dbReference type="AlphaFoldDB" id="A0A919CRJ0"/>
<name>A0A919CRJ0_9PROT</name>
<keyword evidence="12" id="KW-1185">Reference proteome</keyword>
<evidence type="ECO:0000259" key="10">
    <source>
        <dbReference type="PROSITE" id="PS50885"/>
    </source>
</evidence>
<dbReference type="GO" id="GO:0007165">
    <property type="term" value="P:signal transduction"/>
    <property type="evidence" value="ECO:0007669"/>
    <property type="project" value="UniProtKB-KW"/>
</dbReference>
<comment type="similarity">
    <text evidence="4">Belongs to the methyl-accepting chemotaxis (MCP) protein family.</text>
</comment>
<keyword evidence="2" id="KW-0997">Cell inner membrane</keyword>
<accession>A0A919CRJ0</accession>
<dbReference type="InterPro" id="IPR004089">
    <property type="entry name" value="MCPsignal_dom"/>
</dbReference>
<dbReference type="CDD" id="cd06225">
    <property type="entry name" value="HAMP"/>
    <property type="match status" value="1"/>
</dbReference>
<evidence type="ECO:0000259" key="9">
    <source>
        <dbReference type="PROSITE" id="PS50192"/>
    </source>
</evidence>
<keyword evidence="6" id="KW-0175">Coiled coil</keyword>
<feature type="compositionally biased region" description="Polar residues" evidence="7">
    <location>
        <begin position="624"/>
        <end position="640"/>
    </location>
</feature>
<dbReference type="Gene3D" id="6.10.340.10">
    <property type="match status" value="1"/>
</dbReference>
<reference evidence="11" key="1">
    <citation type="journal article" date="2014" name="Int. J. Syst. Evol. Microbiol.">
        <title>Complete genome sequence of Corynebacterium casei LMG S-19264T (=DSM 44701T), isolated from a smear-ripened cheese.</title>
        <authorList>
            <consortium name="US DOE Joint Genome Institute (JGI-PGF)"/>
            <person name="Walter F."/>
            <person name="Albersmeier A."/>
            <person name="Kalinowski J."/>
            <person name="Ruckert C."/>
        </authorList>
    </citation>
    <scope>NUCLEOTIDE SEQUENCE</scope>
    <source>
        <strain evidence="11">KCTC 42651</strain>
    </source>
</reference>
<evidence type="ECO:0000256" key="4">
    <source>
        <dbReference type="ARBA" id="ARBA00029447"/>
    </source>
</evidence>